<reference evidence="3" key="1">
    <citation type="journal article" date="2023" name="Front. Microbiol.">
        <title>Phylogeography and host specificity of Pasteurellaceae pathogenic to sea-farmed fish in the north-east Atlantic.</title>
        <authorList>
            <person name="Gulla S."/>
            <person name="Colquhoun D.J."/>
            <person name="Olsen A.B."/>
            <person name="Spilsberg B."/>
            <person name="Lagesen K."/>
            <person name="Aakesson C.P."/>
            <person name="Strom S."/>
            <person name="Manji F."/>
            <person name="Birkbeck T.H."/>
            <person name="Nilsen H.K."/>
        </authorList>
    </citation>
    <scope>NUCLEOTIDE SEQUENCE</scope>
    <source>
        <strain evidence="4">98B1</strain>
        <strain evidence="3">TW16_20</strain>
    </source>
</reference>
<evidence type="ECO:0000313" key="3">
    <source>
        <dbReference type="EMBL" id="MDP8172984.1"/>
    </source>
</evidence>
<dbReference type="InterPro" id="IPR011761">
    <property type="entry name" value="ATP-grasp"/>
</dbReference>
<sequence length="376" mass="43590">MKNIVIIGTDHYNTLGAVRMLGEIGIVDFEVIILNQKSKMIRWSKYVKKIYFFNDEQTVSFLNHREKKENKAIIVACGDMAAEICSDNYDILKDNYILPVSNKKGHTTFYMDKMQQKLLAQKVGFNVADGIVLNRQHNNTITKMKLIQYPCITKSISTTKGGKSDIFICRQEDDVLNAIKNSKSEELVVETLINKKNELCTFGVAIGNEIYIAGVAMYTNLPPNGDYGGCFDIFDDVFLSQYVDIQKMKSWVREINFQGVFCMEFVLDQNGKAYFMENNLRVSGFDYGMHKAGANLVKMWVEQRITRQEIKKTRCIVTMFDFKQQVLSKNLTLWVWFRQLLTCKVFFTWNKKDPLPLFGYFIDGIERKLKRLLKRV</sequence>
<dbReference type="EMBL" id="JASAYT010000018">
    <property type="protein sequence ID" value="MDP8175101.1"/>
    <property type="molecule type" value="Genomic_DNA"/>
</dbReference>
<proteinExistence type="predicted"/>
<accession>A0AAJ6P0T9</accession>
<dbReference type="PROSITE" id="PS50975">
    <property type="entry name" value="ATP_GRASP"/>
    <property type="match status" value="1"/>
</dbReference>
<comment type="caution">
    <text evidence="3">The sequence shown here is derived from an EMBL/GenBank/DDBJ whole genome shotgun (WGS) entry which is preliminary data.</text>
</comment>
<feature type="domain" description="ATP-grasp" evidence="2">
    <location>
        <begin position="117"/>
        <end position="305"/>
    </location>
</feature>
<protein>
    <submittedName>
        <fullName evidence="3">ATP-grasp domain-containing protein</fullName>
    </submittedName>
</protein>
<keyword evidence="1" id="KW-0067">ATP-binding</keyword>
<organism evidence="3 5">
    <name type="scientific">Phocoenobacter skyensis</name>
    <dbReference type="NCBI Taxonomy" id="97481"/>
    <lineage>
        <taxon>Bacteria</taxon>
        <taxon>Pseudomonadati</taxon>
        <taxon>Pseudomonadota</taxon>
        <taxon>Gammaproteobacteria</taxon>
        <taxon>Pasteurellales</taxon>
        <taxon>Pasteurellaceae</taxon>
        <taxon>Phocoenobacter</taxon>
    </lineage>
</organism>
<dbReference type="Gene3D" id="3.30.470.20">
    <property type="entry name" value="ATP-grasp fold, B domain"/>
    <property type="match status" value="2"/>
</dbReference>
<dbReference type="Proteomes" id="UP001231736">
    <property type="component" value="Unassembled WGS sequence"/>
</dbReference>
<name>A0AAJ6P0T9_9PAST</name>
<dbReference type="RefSeq" id="WP_306374076.1">
    <property type="nucleotide sequence ID" value="NZ_JASAYK010000003.1"/>
</dbReference>
<evidence type="ECO:0000313" key="5">
    <source>
        <dbReference type="Proteomes" id="UP001236239"/>
    </source>
</evidence>
<dbReference type="GO" id="GO:0005524">
    <property type="term" value="F:ATP binding"/>
    <property type="evidence" value="ECO:0007669"/>
    <property type="project" value="UniProtKB-UniRule"/>
</dbReference>
<evidence type="ECO:0000313" key="4">
    <source>
        <dbReference type="EMBL" id="MDP8175101.1"/>
    </source>
</evidence>
<gene>
    <name evidence="3" type="ORF">QJU93_06405</name>
    <name evidence="4" type="ORF">QJU97_06505</name>
</gene>
<dbReference type="Proteomes" id="UP001236239">
    <property type="component" value="Unassembled WGS sequence"/>
</dbReference>
<dbReference type="GO" id="GO:0003824">
    <property type="term" value="F:catalytic activity"/>
    <property type="evidence" value="ECO:0007669"/>
    <property type="project" value="UniProtKB-ARBA"/>
</dbReference>
<dbReference type="Gene3D" id="3.30.1490.20">
    <property type="entry name" value="ATP-grasp fold, A domain"/>
    <property type="match status" value="1"/>
</dbReference>
<dbReference type="AlphaFoldDB" id="A0AAJ6P0T9"/>
<dbReference type="InterPro" id="IPR013815">
    <property type="entry name" value="ATP_grasp_subdomain_1"/>
</dbReference>
<evidence type="ECO:0000259" key="2">
    <source>
        <dbReference type="PROSITE" id="PS50975"/>
    </source>
</evidence>
<keyword evidence="1" id="KW-0547">Nucleotide-binding</keyword>
<dbReference type="EMBL" id="JASAYQ010000009">
    <property type="protein sequence ID" value="MDP8172984.1"/>
    <property type="molecule type" value="Genomic_DNA"/>
</dbReference>
<dbReference type="SUPFAM" id="SSF56059">
    <property type="entry name" value="Glutathione synthetase ATP-binding domain-like"/>
    <property type="match status" value="1"/>
</dbReference>
<evidence type="ECO:0000256" key="1">
    <source>
        <dbReference type="PROSITE-ProRule" id="PRU00409"/>
    </source>
</evidence>
<dbReference type="GO" id="GO:0046872">
    <property type="term" value="F:metal ion binding"/>
    <property type="evidence" value="ECO:0007669"/>
    <property type="project" value="InterPro"/>
</dbReference>